<evidence type="ECO:0000313" key="2">
    <source>
        <dbReference type="Proteomes" id="UP001082899"/>
    </source>
</evidence>
<dbReference type="RefSeq" id="WP_267845497.1">
    <property type="nucleotide sequence ID" value="NZ_JAPMXC010000001.1"/>
</dbReference>
<dbReference type="Pfam" id="PF11697">
    <property type="entry name" value="DUF3293"/>
    <property type="match status" value="1"/>
</dbReference>
<gene>
    <name evidence="1" type="ORF">OVY01_02840</name>
</gene>
<protein>
    <submittedName>
        <fullName evidence="1">DUF3293 domain-containing protein</fullName>
    </submittedName>
</protein>
<name>A0ABT3ZI49_9BURK</name>
<keyword evidence="2" id="KW-1185">Reference proteome</keyword>
<sequence>MPSSSRIPADTVQAYRESDYRVASVPPLVLRVDCASAALRGLHAAYGVASSVFLTACNPLGRIQDSECNRRRQTLLADTLRRMRFPAIDGIGQHPTSDWPGEPSFLILGPDRDTAIHLGLRYEQNALIWCAADAVPRLLLLR</sequence>
<evidence type="ECO:0000313" key="1">
    <source>
        <dbReference type="EMBL" id="MCY0386199.1"/>
    </source>
</evidence>
<dbReference type="Proteomes" id="UP001082899">
    <property type="component" value="Unassembled WGS sequence"/>
</dbReference>
<accession>A0ABT3ZI49</accession>
<proteinExistence type="predicted"/>
<organism evidence="1 2">
    <name type="scientific">Robbsia betulipollinis</name>
    <dbReference type="NCBI Taxonomy" id="2981849"/>
    <lineage>
        <taxon>Bacteria</taxon>
        <taxon>Pseudomonadati</taxon>
        <taxon>Pseudomonadota</taxon>
        <taxon>Betaproteobacteria</taxon>
        <taxon>Burkholderiales</taxon>
        <taxon>Burkholderiaceae</taxon>
        <taxon>Robbsia</taxon>
    </lineage>
</organism>
<comment type="caution">
    <text evidence="1">The sequence shown here is derived from an EMBL/GenBank/DDBJ whole genome shotgun (WGS) entry which is preliminary data.</text>
</comment>
<dbReference type="EMBL" id="JAPMXC010000001">
    <property type="protein sequence ID" value="MCY0386199.1"/>
    <property type="molecule type" value="Genomic_DNA"/>
</dbReference>
<dbReference type="InterPro" id="IPR021710">
    <property type="entry name" value="DUF3293"/>
</dbReference>
<reference evidence="1" key="1">
    <citation type="submission" date="2022-11" db="EMBL/GenBank/DDBJ databases">
        <title>Robbsia betulipollinis sp. nov., isolated from pollen of birch (Betula pendula).</title>
        <authorList>
            <person name="Shi H."/>
            <person name="Ambika Manirajan B."/>
            <person name="Ratering S."/>
            <person name="Geissler-Plaum R."/>
            <person name="Schnell S."/>
        </authorList>
    </citation>
    <scope>NUCLEOTIDE SEQUENCE</scope>
    <source>
        <strain evidence="1">Bb-Pol-6</strain>
    </source>
</reference>